<gene>
    <name evidence="10" type="ORF">LEP1GSC043_3205</name>
</gene>
<keyword evidence="6 8" id="KW-1133">Transmembrane helix</keyword>
<dbReference type="GO" id="GO:0016020">
    <property type="term" value="C:membrane"/>
    <property type="evidence" value="ECO:0007669"/>
    <property type="project" value="UniProtKB-SubCell"/>
</dbReference>
<dbReference type="Gene3D" id="1.10.357.20">
    <property type="entry name" value="SLC41 divalent cation transporters, integral membrane domain"/>
    <property type="match status" value="1"/>
</dbReference>
<feature type="transmembrane region" description="Helical" evidence="8">
    <location>
        <begin position="30"/>
        <end position="56"/>
    </location>
</feature>
<comment type="similarity">
    <text evidence="2">Belongs to the SLC41A transporter family.</text>
</comment>
<dbReference type="InterPro" id="IPR006667">
    <property type="entry name" value="SLC41_membr_dom"/>
</dbReference>
<comment type="caution">
    <text evidence="10">The sequence shown here is derived from an EMBL/GenBank/DDBJ whole genome shotgun (WGS) entry which is preliminary data.</text>
</comment>
<protein>
    <submittedName>
        <fullName evidence="10">Divalent cation transporter domain protein</fullName>
    </submittedName>
</protein>
<evidence type="ECO:0000313" key="11">
    <source>
        <dbReference type="Proteomes" id="UP000012249"/>
    </source>
</evidence>
<feature type="domain" description="SLC41A/MgtE integral membrane" evidence="9">
    <location>
        <begin position="2"/>
        <end position="51"/>
    </location>
</feature>
<dbReference type="PANTHER" id="PTHR41394:SF5">
    <property type="entry name" value="SLC41A_MGTE INTEGRAL MEMBRANE DOMAIN-CONTAINING PROTEIN"/>
    <property type="match status" value="1"/>
</dbReference>
<accession>N1U1M1</accession>
<dbReference type="AlphaFoldDB" id="N1U1M1"/>
<dbReference type="Pfam" id="PF01769">
    <property type="entry name" value="MgtE"/>
    <property type="match status" value="1"/>
</dbReference>
<evidence type="ECO:0000256" key="6">
    <source>
        <dbReference type="ARBA" id="ARBA00022989"/>
    </source>
</evidence>
<evidence type="ECO:0000259" key="9">
    <source>
        <dbReference type="Pfam" id="PF01769"/>
    </source>
</evidence>
<dbReference type="PANTHER" id="PTHR41394">
    <property type="entry name" value="MAGNESIUM TRANSPORTER MGTE"/>
    <property type="match status" value="1"/>
</dbReference>
<evidence type="ECO:0000256" key="5">
    <source>
        <dbReference type="ARBA" id="ARBA00022842"/>
    </source>
</evidence>
<dbReference type="Proteomes" id="UP000012249">
    <property type="component" value="Unassembled WGS sequence"/>
</dbReference>
<keyword evidence="7 8" id="KW-0472">Membrane</keyword>
<keyword evidence="4 8" id="KW-0812">Transmembrane</keyword>
<comment type="subcellular location">
    <subcellularLocation>
        <location evidence="1">Membrane</location>
        <topology evidence="1">Multi-pass membrane protein</topology>
    </subcellularLocation>
</comment>
<sequence length="59" mass="6231">MALQANLAIAAVIGTSIPLLLRVLGIDPAIASSIFVTTFTDVFGFFCFLGLATIFIQIL</sequence>
<dbReference type="EMBL" id="AHMI02000330">
    <property type="protein sequence ID" value="EMY12026.1"/>
    <property type="molecule type" value="Genomic_DNA"/>
</dbReference>
<evidence type="ECO:0000256" key="8">
    <source>
        <dbReference type="SAM" id="Phobius"/>
    </source>
</evidence>
<reference evidence="10 11" key="1">
    <citation type="submission" date="2013-02" db="EMBL/GenBank/DDBJ databases">
        <authorList>
            <person name="Harkins D.M."/>
            <person name="Durkin A.S."/>
            <person name="Brinkac L.M."/>
            <person name="Haft D.H."/>
            <person name="Selengut J.D."/>
            <person name="Sanka R."/>
            <person name="DePew J."/>
            <person name="Purushe J."/>
            <person name="Haake D.A."/>
            <person name="Matsunaga J."/>
            <person name="Vinetz J.M."/>
            <person name="Sutton G.G."/>
            <person name="Nierman W.C."/>
            <person name="Fouts D.E."/>
        </authorList>
    </citation>
    <scope>NUCLEOTIDE SEQUENCE [LARGE SCALE GENOMIC DNA]</scope>
    <source>
        <strain evidence="10 11">Ecochallenge</strain>
    </source>
</reference>
<evidence type="ECO:0000313" key="10">
    <source>
        <dbReference type="EMBL" id="EMY12026.1"/>
    </source>
</evidence>
<evidence type="ECO:0000256" key="7">
    <source>
        <dbReference type="ARBA" id="ARBA00023136"/>
    </source>
</evidence>
<proteinExistence type="inferred from homology"/>
<evidence type="ECO:0000256" key="2">
    <source>
        <dbReference type="ARBA" id="ARBA00009749"/>
    </source>
</evidence>
<evidence type="ECO:0000256" key="4">
    <source>
        <dbReference type="ARBA" id="ARBA00022692"/>
    </source>
</evidence>
<keyword evidence="3" id="KW-0813">Transport</keyword>
<dbReference type="InterPro" id="IPR036739">
    <property type="entry name" value="SLC41_membr_dom_sf"/>
</dbReference>
<dbReference type="GO" id="GO:0008324">
    <property type="term" value="F:monoatomic cation transmembrane transporter activity"/>
    <property type="evidence" value="ECO:0007669"/>
    <property type="project" value="InterPro"/>
</dbReference>
<dbReference type="SUPFAM" id="SSF161093">
    <property type="entry name" value="MgtE membrane domain-like"/>
    <property type="match status" value="1"/>
</dbReference>
<evidence type="ECO:0000256" key="1">
    <source>
        <dbReference type="ARBA" id="ARBA00004141"/>
    </source>
</evidence>
<evidence type="ECO:0000256" key="3">
    <source>
        <dbReference type="ARBA" id="ARBA00022448"/>
    </source>
</evidence>
<organism evidence="10 11">
    <name type="scientific">Leptospira weilii str. Ecochallenge</name>
    <dbReference type="NCBI Taxonomy" id="1049986"/>
    <lineage>
        <taxon>Bacteria</taxon>
        <taxon>Pseudomonadati</taxon>
        <taxon>Spirochaetota</taxon>
        <taxon>Spirochaetia</taxon>
        <taxon>Leptospirales</taxon>
        <taxon>Leptospiraceae</taxon>
        <taxon>Leptospira</taxon>
    </lineage>
</organism>
<keyword evidence="5" id="KW-0460">Magnesium</keyword>
<feature type="transmembrane region" description="Helical" evidence="8">
    <location>
        <begin position="7"/>
        <end position="24"/>
    </location>
</feature>
<name>N1U1M1_9LEPT</name>